<evidence type="ECO:0000313" key="2">
    <source>
        <dbReference type="EMBL" id="OEU15422.1"/>
    </source>
</evidence>
<dbReference type="InterPro" id="IPR012336">
    <property type="entry name" value="Thioredoxin-like_fold"/>
</dbReference>
<name>A0A1E7FB55_9STRA</name>
<gene>
    <name evidence="2" type="ORF">FRACYDRAFT_187540</name>
</gene>
<dbReference type="Gene3D" id="3.40.30.10">
    <property type="entry name" value="Glutaredoxin"/>
    <property type="match status" value="1"/>
</dbReference>
<organism evidence="2 3">
    <name type="scientific">Fragilariopsis cylindrus CCMP1102</name>
    <dbReference type="NCBI Taxonomy" id="635003"/>
    <lineage>
        <taxon>Eukaryota</taxon>
        <taxon>Sar</taxon>
        <taxon>Stramenopiles</taxon>
        <taxon>Ochrophyta</taxon>
        <taxon>Bacillariophyta</taxon>
        <taxon>Bacillariophyceae</taxon>
        <taxon>Bacillariophycidae</taxon>
        <taxon>Bacillariales</taxon>
        <taxon>Bacillariaceae</taxon>
        <taxon>Fragilariopsis</taxon>
    </lineage>
</organism>
<dbReference type="PANTHER" id="PTHR46472:SF1">
    <property type="entry name" value="NUCLEOREDOXIN"/>
    <property type="match status" value="1"/>
</dbReference>
<dbReference type="InterPro" id="IPR013766">
    <property type="entry name" value="Thioredoxin_domain"/>
</dbReference>
<reference evidence="2 3" key="1">
    <citation type="submission" date="2016-09" db="EMBL/GenBank/DDBJ databases">
        <title>Extensive genetic diversity and differential bi-allelic expression allows diatom success in the polar Southern Ocean.</title>
        <authorList>
            <consortium name="DOE Joint Genome Institute"/>
            <person name="Mock T."/>
            <person name="Otillar R.P."/>
            <person name="Strauss J."/>
            <person name="Dupont C."/>
            <person name="Frickenhaus S."/>
            <person name="Maumus F."/>
            <person name="Mcmullan M."/>
            <person name="Sanges R."/>
            <person name="Schmutz J."/>
            <person name="Toseland A."/>
            <person name="Valas R."/>
            <person name="Veluchamy A."/>
            <person name="Ward B.J."/>
            <person name="Allen A."/>
            <person name="Barry K."/>
            <person name="Falciatore A."/>
            <person name="Ferrante M."/>
            <person name="Fortunato A.E."/>
            <person name="Gloeckner G."/>
            <person name="Gruber A."/>
            <person name="Hipkin R."/>
            <person name="Janech M."/>
            <person name="Kroth P."/>
            <person name="Leese F."/>
            <person name="Lindquist E."/>
            <person name="Lyon B.R."/>
            <person name="Martin J."/>
            <person name="Mayer C."/>
            <person name="Parker M."/>
            <person name="Quesneville H."/>
            <person name="Raymond J."/>
            <person name="Uhlig C."/>
            <person name="Valentin K.U."/>
            <person name="Worden A.Z."/>
            <person name="Armbrust E.V."/>
            <person name="Bowler C."/>
            <person name="Green B."/>
            <person name="Moulton V."/>
            <person name="Van Oosterhout C."/>
            <person name="Grigoriev I."/>
        </authorList>
    </citation>
    <scope>NUCLEOTIDE SEQUENCE [LARGE SCALE GENOMIC DNA]</scope>
    <source>
        <strain evidence="2 3">CCMP1102</strain>
    </source>
</reference>
<dbReference type="GO" id="GO:0030178">
    <property type="term" value="P:negative regulation of Wnt signaling pathway"/>
    <property type="evidence" value="ECO:0007669"/>
    <property type="project" value="TreeGrafter"/>
</dbReference>
<dbReference type="PANTHER" id="PTHR46472">
    <property type="entry name" value="NUCLEOREDOXIN"/>
    <property type="match status" value="1"/>
</dbReference>
<dbReference type="InParanoid" id="A0A1E7FB55"/>
<proteinExistence type="predicted"/>
<dbReference type="GO" id="GO:0031397">
    <property type="term" value="P:negative regulation of protein ubiquitination"/>
    <property type="evidence" value="ECO:0007669"/>
    <property type="project" value="TreeGrafter"/>
</dbReference>
<evidence type="ECO:0000259" key="1">
    <source>
        <dbReference type="PROSITE" id="PS51352"/>
    </source>
</evidence>
<dbReference type="AlphaFoldDB" id="A0A1E7FB55"/>
<dbReference type="SUPFAM" id="SSF52833">
    <property type="entry name" value="Thioredoxin-like"/>
    <property type="match status" value="1"/>
</dbReference>
<dbReference type="KEGG" id="fcy:FRACYDRAFT_187540"/>
<dbReference type="InterPro" id="IPR036249">
    <property type="entry name" value="Thioredoxin-like_sf"/>
</dbReference>
<protein>
    <submittedName>
        <fullName evidence="2">Thioredoxin-like protein</fullName>
    </submittedName>
</protein>
<feature type="domain" description="Thioredoxin" evidence="1">
    <location>
        <begin position="1"/>
        <end position="140"/>
    </location>
</feature>
<dbReference type="GO" id="GO:0005634">
    <property type="term" value="C:nucleus"/>
    <property type="evidence" value="ECO:0007669"/>
    <property type="project" value="TreeGrafter"/>
</dbReference>
<evidence type="ECO:0000313" key="3">
    <source>
        <dbReference type="Proteomes" id="UP000095751"/>
    </source>
</evidence>
<dbReference type="PROSITE" id="PS51352">
    <property type="entry name" value="THIOREDOXIN_2"/>
    <property type="match status" value="1"/>
</dbReference>
<accession>A0A1E7FB55</accession>
<sequence>MEHYTNEALSGKKVIGLYFSADWCGPCQQFTPELVSFYDRMNQRRGQKDQFEVIMISRCRDVDSHYQYFSKMPWLAMPIEEATGERGQLLGEKYGVQGIPSLVLIDDLGQTITTDGRNKIPADKAGIGFPWRNPVSQLYSTLVPRSLRMMVKLQVDTIKTKFLGKIKKLVGMGR</sequence>
<dbReference type="GO" id="GO:0004791">
    <property type="term" value="F:thioredoxin-disulfide reductase (NADPH) activity"/>
    <property type="evidence" value="ECO:0007669"/>
    <property type="project" value="TreeGrafter"/>
</dbReference>
<dbReference type="OrthoDB" id="409136at2759"/>
<dbReference type="Pfam" id="PF13905">
    <property type="entry name" value="Thioredoxin_8"/>
    <property type="match status" value="1"/>
</dbReference>
<dbReference type="EMBL" id="KV784359">
    <property type="protein sequence ID" value="OEU15422.1"/>
    <property type="molecule type" value="Genomic_DNA"/>
</dbReference>
<keyword evidence="3" id="KW-1185">Reference proteome</keyword>
<dbReference type="Proteomes" id="UP000095751">
    <property type="component" value="Unassembled WGS sequence"/>
</dbReference>